<feature type="binding site" evidence="1">
    <location>
        <position position="386"/>
    </location>
    <ligand>
        <name>D-glucosamine</name>
        <dbReference type="ChEBI" id="CHEBI:58723"/>
    </ligand>
</feature>
<feature type="compositionally biased region" description="Low complexity" evidence="2">
    <location>
        <begin position="204"/>
        <end position="230"/>
    </location>
</feature>
<feature type="binding site" evidence="1">
    <location>
        <position position="280"/>
    </location>
    <ligand>
        <name>D-glucosamine</name>
        <dbReference type="ChEBI" id="CHEBI:58723"/>
    </ligand>
</feature>
<dbReference type="Pfam" id="PF01636">
    <property type="entry name" value="APH"/>
    <property type="match status" value="1"/>
</dbReference>
<proteinExistence type="inferred from homology"/>
<dbReference type="HAMAP" id="MF_02218">
    <property type="entry name" value="GlcN_kinase"/>
    <property type="match status" value="1"/>
</dbReference>
<feature type="binding site" evidence="1">
    <location>
        <position position="299"/>
    </location>
    <ligand>
        <name>Mg(2+)</name>
        <dbReference type="ChEBI" id="CHEBI:18420"/>
        <label>2</label>
    </ligand>
</feature>
<feature type="binding site" evidence="1">
    <location>
        <begin position="140"/>
        <end position="142"/>
    </location>
    <ligand>
        <name>ATP</name>
        <dbReference type="ChEBI" id="CHEBI:30616"/>
    </ligand>
</feature>
<feature type="short sequence motif" description="Substrate specificity determinant motif" evidence="1">
    <location>
        <begin position="382"/>
        <end position="397"/>
    </location>
</feature>
<comment type="catalytic activity">
    <reaction evidence="1">
        <text>D-glucosamine + ATP = D-glucosamine 6-phosphate + ADP + H(+)</text>
        <dbReference type="Rhea" id="RHEA:10948"/>
        <dbReference type="ChEBI" id="CHEBI:15378"/>
        <dbReference type="ChEBI" id="CHEBI:30616"/>
        <dbReference type="ChEBI" id="CHEBI:58723"/>
        <dbReference type="ChEBI" id="CHEBI:58725"/>
        <dbReference type="ChEBI" id="CHEBI:456216"/>
        <dbReference type="EC" id="2.7.1.8"/>
    </reaction>
</comment>
<dbReference type="InterPro" id="IPR043674">
    <property type="entry name" value="GlcN_kinase"/>
</dbReference>
<feature type="binding site" evidence="1">
    <location>
        <position position="147"/>
    </location>
    <ligand>
        <name>ATP</name>
        <dbReference type="ChEBI" id="CHEBI:30616"/>
    </ligand>
</feature>
<feature type="binding site" evidence="1">
    <location>
        <position position="90"/>
    </location>
    <ligand>
        <name>ATP</name>
        <dbReference type="ChEBI" id="CHEBI:30616"/>
    </ligand>
</feature>
<dbReference type="InterPro" id="IPR011009">
    <property type="entry name" value="Kinase-like_dom_sf"/>
</dbReference>
<dbReference type="Gene3D" id="3.90.1200.10">
    <property type="match status" value="1"/>
</dbReference>
<dbReference type="AlphaFoldDB" id="A0A438MQ02"/>
<keyword evidence="1" id="KW-0460">Magnesium</keyword>
<dbReference type="GO" id="GO:0005975">
    <property type="term" value="P:carbohydrate metabolic process"/>
    <property type="evidence" value="ECO:0007669"/>
    <property type="project" value="UniProtKB-UniRule"/>
</dbReference>
<comment type="caution">
    <text evidence="4">The sequence shown here is derived from an EMBL/GenBank/DDBJ whole genome shotgun (WGS) entry which is preliminary data.</text>
</comment>
<keyword evidence="1 4" id="KW-0418">Kinase</keyword>
<dbReference type="SUPFAM" id="SSF56112">
    <property type="entry name" value="Protein kinase-like (PK-like)"/>
    <property type="match status" value="1"/>
</dbReference>
<evidence type="ECO:0000313" key="4">
    <source>
        <dbReference type="EMBL" id="RVX47994.1"/>
    </source>
</evidence>
<comment type="cofactor">
    <cofactor evidence="1">
        <name>Mg(2+)</name>
        <dbReference type="ChEBI" id="CHEBI:18420"/>
    </cofactor>
    <text evidence="1">Binds 2 Mg(2+) ions per subunit.</text>
</comment>
<accession>A0A438MQ02</accession>
<feature type="domain" description="Aminoglycoside phosphotransferase" evidence="3">
    <location>
        <begin position="75"/>
        <end position="299"/>
    </location>
</feature>
<comment type="similarity">
    <text evidence="1">Belongs to the actinobacterial glucosamine kinase family.</text>
</comment>
<reference evidence="4 5" key="1">
    <citation type="submission" date="2019-01" db="EMBL/GenBank/DDBJ databases">
        <title>Sequencing the genomes of 1000 actinobacteria strains.</title>
        <authorList>
            <person name="Klenk H.-P."/>
        </authorList>
    </citation>
    <scope>NUCLEOTIDE SEQUENCE [LARGE SCALE GENOMIC DNA]</scope>
    <source>
        <strain evidence="4 5">DSM 43925</strain>
    </source>
</reference>
<organism evidence="4 5">
    <name type="scientific">Nonomuraea polychroma</name>
    <dbReference type="NCBI Taxonomy" id="46176"/>
    <lineage>
        <taxon>Bacteria</taxon>
        <taxon>Bacillati</taxon>
        <taxon>Actinomycetota</taxon>
        <taxon>Actinomycetes</taxon>
        <taxon>Streptosporangiales</taxon>
        <taxon>Streptosporangiaceae</taxon>
        <taxon>Nonomuraea</taxon>
    </lineage>
</organism>
<sequence length="419" mass="45250">MLNWHSIAPRLISLGEKPLTARERGFTAALLAVLEGDAPPPFAVRRFLPLPTLSYDRRDLHTGAPAERDFGAHVDQTNYSVVVDEKVVVKWMTPPVPLPHPAPDILAHLVEAGFNDTAPPYAALTGPVDGRDCLLALVTGYLPGARDGWEWCVDEAQAGTTAFAADLGRLTADLHLALATLPPPTAAPLPENGPTPALLTSTDTPTGAGRPGAGTASTRAAEPGATSAAARAEGALAEALEVTDGEDGRWLAARAQDLRRDLAALSRRPITTPRVRIHGDLHVGQILRWRDGYAVIDFDGNPTVTDADPHQPPARDVAQLTTSLEHAAQVAIKRRGTPPEAAAAWAAEARAIMVTAYKARLTARNRPDLLDETLIRPFEVEQECRELIYAARHLPRWRYAPMGVLRTWYPEQNPEENIA</sequence>
<evidence type="ECO:0000313" key="5">
    <source>
        <dbReference type="Proteomes" id="UP000284824"/>
    </source>
</evidence>
<dbReference type="GO" id="GO:0047931">
    <property type="term" value="F:glucosamine kinase activity"/>
    <property type="evidence" value="ECO:0007669"/>
    <property type="project" value="UniProtKB-UniRule"/>
</dbReference>
<dbReference type="EC" id="2.7.1.8" evidence="1"/>
<evidence type="ECO:0000256" key="1">
    <source>
        <dbReference type="HAMAP-Rule" id="MF_02218"/>
    </source>
</evidence>
<keyword evidence="5" id="KW-1185">Reference proteome</keyword>
<name>A0A438MQ02_9ACTN</name>
<feature type="region of interest" description="Disordered" evidence="2">
    <location>
        <begin position="185"/>
        <end position="230"/>
    </location>
</feature>
<comment type="function">
    <text evidence="1">Catalyzes the ATP-dependent phosphorylation of D-glucosamine (GlcN) to D-glucosamine 6-phosphate. May be involved in the phosphorylation of acquired extracellular GlcN derived from the hydrolysis of chitosan, i.e., in the incorporation of exogenous GlcN into the bacterial GlcNAc metabolism.</text>
</comment>
<keyword evidence="1" id="KW-0808">Transferase</keyword>
<dbReference type="EMBL" id="SAUN01000001">
    <property type="protein sequence ID" value="RVX47994.1"/>
    <property type="molecule type" value="Genomic_DNA"/>
</dbReference>
<gene>
    <name evidence="4" type="ORF">EDD27_10947</name>
</gene>
<comment type="subunit">
    <text evidence="1">Monomer.</text>
</comment>
<feature type="binding site" evidence="1">
    <location>
        <position position="285"/>
    </location>
    <ligand>
        <name>Mg(2+)</name>
        <dbReference type="ChEBI" id="CHEBI:18420"/>
        <label>1</label>
    </ligand>
</feature>
<keyword evidence="1" id="KW-0067">ATP-binding</keyword>
<feature type="binding site" evidence="1">
    <location>
        <position position="297"/>
    </location>
    <ligand>
        <name>Mg(2+)</name>
        <dbReference type="ChEBI" id="CHEBI:18420"/>
        <label>1</label>
    </ligand>
</feature>
<keyword evidence="1" id="KW-0479">Metal-binding</keyword>
<dbReference type="InterPro" id="IPR002575">
    <property type="entry name" value="Aminoglycoside_PTrfase"/>
</dbReference>
<evidence type="ECO:0000256" key="2">
    <source>
        <dbReference type="SAM" id="MobiDB-lite"/>
    </source>
</evidence>
<dbReference type="GO" id="GO:0005524">
    <property type="term" value="F:ATP binding"/>
    <property type="evidence" value="ECO:0007669"/>
    <property type="project" value="UniProtKB-KW"/>
</dbReference>
<dbReference type="GO" id="GO:0000287">
    <property type="term" value="F:magnesium ion binding"/>
    <property type="evidence" value="ECO:0007669"/>
    <property type="project" value="UniProtKB-UniRule"/>
</dbReference>
<protein>
    <recommendedName>
        <fullName evidence="1">Glucosamine kinase</fullName>
        <shortName evidence="1">GlcN kinase</shortName>
        <shortName evidence="1">GlcNK</shortName>
        <ecNumber evidence="1">2.7.1.8</ecNumber>
    </recommendedName>
</protein>
<dbReference type="Proteomes" id="UP000284824">
    <property type="component" value="Unassembled WGS sequence"/>
</dbReference>
<feature type="binding site" evidence="1">
    <location>
        <position position="297"/>
    </location>
    <ligand>
        <name>Mg(2+)</name>
        <dbReference type="ChEBI" id="CHEBI:18420"/>
        <label>2</label>
    </ligand>
</feature>
<keyword evidence="1" id="KW-0119">Carbohydrate metabolism</keyword>
<evidence type="ECO:0000259" key="3">
    <source>
        <dbReference type="Pfam" id="PF01636"/>
    </source>
</evidence>
<keyword evidence="1" id="KW-0547">Nucleotide-binding</keyword>